<gene>
    <name evidence="4" type="ORF">SAMN05661093_08433</name>
</gene>
<name>A0A1W2FRI8_KIBAR</name>
<organism evidence="4 5">
    <name type="scientific">Kibdelosporangium aridum</name>
    <dbReference type="NCBI Taxonomy" id="2030"/>
    <lineage>
        <taxon>Bacteria</taxon>
        <taxon>Bacillati</taxon>
        <taxon>Actinomycetota</taxon>
        <taxon>Actinomycetes</taxon>
        <taxon>Pseudonocardiales</taxon>
        <taxon>Pseudonocardiaceae</taxon>
        <taxon>Kibdelosporangium</taxon>
    </lineage>
</organism>
<evidence type="ECO:0000313" key="4">
    <source>
        <dbReference type="EMBL" id="SMD24332.1"/>
    </source>
</evidence>
<dbReference type="Pfam" id="PF00440">
    <property type="entry name" value="TetR_N"/>
    <property type="match status" value="1"/>
</dbReference>
<dbReference type="EMBL" id="FWXV01000010">
    <property type="protein sequence ID" value="SMD24332.1"/>
    <property type="molecule type" value="Genomic_DNA"/>
</dbReference>
<evidence type="ECO:0000256" key="2">
    <source>
        <dbReference type="PROSITE-ProRule" id="PRU00335"/>
    </source>
</evidence>
<proteinExistence type="predicted"/>
<evidence type="ECO:0000313" key="5">
    <source>
        <dbReference type="Proteomes" id="UP000192674"/>
    </source>
</evidence>
<dbReference type="InterPro" id="IPR041583">
    <property type="entry name" value="TetR_C_31"/>
</dbReference>
<sequence length="172" mass="18869">MDAAIVTLAREGMRGLTHRAVDRAAGVAEGSTSYYFRTREALLAGVLDHLAELSTAEIAAVDVQDIGAVAGLIAQWSTAGRDRMLARFELTMESTRRPHLQATMRRLEGQFRSMAEELLIAMNVPDHRRRAANLVAQIDGLLFDQVVGTGPVRSREDLQDALVPMFMSAFAE</sequence>
<dbReference type="SUPFAM" id="SSF48498">
    <property type="entry name" value="Tetracyclin repressor-like, C-terminal domain"/>
    <property type="match status" value="1"/>
</dbReference>
<dbReference type="Proteomes" id="UP000192674">
    <property type="component" value="Unassembled WGS sequence"/>
</dbReference>
<dbReference type="InterPro" id="IPR001647">
    <property type="entry name" value="HTH_TetR"/>
</dbReference>
<dbReference type="Pfam" id="PF17940">
    <property type="entry name" value="TetR_C_31"/>
    <property type="match status" value="1"/>
</dbReference>
<dbReference type="SUPFAM" id="SSF46689">
    <property type="entry name" value="Homeodomain-like"/>
    <property type="match status" value="1"/>
</dbReference>
<dbReference type="Gene3D" id="1.10.357.10">
    <property type="entry name" value="Tetracycline Repressor, domain 2"/>
    <property type="match status" value="1"/>
</dbReference>
<keyword evidence="1 2" id="KW-0238">DNA-binding</keyword>
<dbReference type="PROSITE" id="PS50977">
    <property type="entry name" value="HTH_TETR_2"/>
    <property type="match status" value="1"/>
</dbReference>
<feature type="domain" description="HTH tetR-type" evidence="3">
    <location>
        <begin position="1"/>
        <end position="54"/>
    </location>
</feature>
<keyword evidence="5" id="KW-1185">Reference proteome</keyword>
<dbReference type="AlphaFoldDB" id="A0A1W2FRI8"/>
<evidence type="ECO:0000259" key="3">
    <source>
        <dbReference type="PROSITE" id="PS50977"/>
    </source>
</evidence>
<dbReference type="InterPro" id="IPR009057">
    <property type="entry name" value="Homeodomain-like_sf"/>
</dbReference>
<dbReference type="GO" id="GO:0003677">
    <property type="term" value="F:DNA binding"/>
    <property type="evidence" value="ECO:0007669"/>
    <property type="project" value="UniProtKB-UniRule"/>
</dbReference>
<evidence type="ECO:0000256" key="1">
    <source>
        <dbReference type="ARBA" id="ARBA00023125"/>
    </source>
</evidence>
<accession>A0A1W2FRI8</accession>
<dbReference type="InterPro" id="IPR036271">
    <property type="entry name" value="Tet_transcr_reg_TetR-rel_C_sf"/>
</dbReference>
<feature type="DNA-binding region" description="H-T-H motif" evidence="2">
    <location>
        <begin position="17"/>
        <end position="36"/>
    </location>
</feature>
<reference evidence="4 5" key="1">
    <citation type="submission" date="2017-04" db="EMBL/GenBank/DDBJ databases">
        <authorList>
            <person name="Afonso C.L."/>
            <person name="Miller P.J."/>
            <person name="Scott M.A."/>
            <person name="Spackman E."/>
            <person name="Goraichik I."/>
            <person name="Dimitrov K.M."/>
            <person name="Suarez D.L."/>
            <person name="Swayne D.E."/>
        </authorList>
    </citation>
    <scope>NUCLEOTIDE SEQUENCE [LARGE SCALE GENOMIC DNA]</scope>
    <source>
        <strain evidence="4 5">DSM 43828</strain>
    </source>
</reference>
<protein>
    <submittedName>
        <fullName evidence="4">Transcriptional regulator, TetR family</fullName>
    </submittedName>
</protein>